<dbReference type="InterPro" id="IPR013057">
    <property type="entry name" value="AA_transpt_TM"/>
</dbReference>
<evidence type="ECO:0000259" key="10">
    <source>
        <dbReference type="Pfam" id="PF01490"/>
    </source>
</evidence>
<keyword evidence="7 9" id="KW-1133">Transmembrane helix</keyword>
<evidence type="ECO:0000256" key="8">
    <source>
        <dbReference type="ARBA" id="ARBA00023136"/>
    </source>
</evidence>
<keyword evidence="3" id="KW-0813">Transport</keyword>
<keyword evidence="5 9" id="KW-0812">Transmembrane</keyword>
<dbReference type="PANTHER" id="PTHR22950">
    <property type="entry name" value="AMINO ACID TRANSPORTER"/>
    <property type="match status" value="1"/>
</dbReference>
<protein>
    <recommendedName>
        <fullName evidence="10">Amino acid transporter transmembrane domain-containing protein</fullName>
    </recommendedName>
</protein>
<dbReference type="AlphaFoldDB" id="A0A7S0DWR2"/>
<proteinExistence type="inferred from homology"/>
<evidence type="ECO:0000256" key="5">
    <source>
        <dbReference type="ARBA" id="ARBA00022692"/>
    </source>
</evidence>
<name>A0A7S0DWR2_9EUKA</name>
<dbReference type="EMBL" id="HBEP01000823">
    <property type="protein sequence ID" value="CAD8466918.1"/>
    <property type="molecule type" value="Transcribed_RNA"/>
</dbReference>
<keyword evidence="6" id="KW-0029">Amino-acid transport</keyword>
<dbReference type="GO" id="GO:0061459">
    <property type="term" value="F:L-arginine transmembrane transporter activity"/>
    <property type="evidence" value="ECO:0007669"/>
    <property type="project" value="TreeGrafter"/>
</dbReference>
<evidence type="ECO:0000256" key="6">
    <source>
        <dbReference type="ARBA" id="ARBA00022970"/>
    </source>
</evidence>
<comment type="subcellular location">
    <subcellularLocation>
        <location evidence="1">Vacuole membrane</location>
        <topology evidence="1">Multi-pass membrane protein</topology>
    </subcellularLocation>
</comment>
<evidence type="ECO:0000256" key="4">
    <source>
        <dbReference type="ARBA" id="ARBA00022554"/>
    </source>
</evidence>
<feature type="transmembrane region" description="Helical" evidence="9">
    <location>
        <begin position="83"/>
        <end position="107"/>
    </location>
</feature>
<evidence type="ECO:0000256" key="7">
    <source>
        <dbReference type="ARBA" id="ARBA00022989"/>
    </source>
</evidence>
<dbReference type="Gene3D" id="1.20.1740.10">
    <property type="entry name" value="Amino acid/polyamine transporter I"/>
    <property type="match status" value="1"/>
</dbReference>
<evidence type="ECO:0000256" key="3">
    <source>
        <dbReference type="ARBA" id="ARBA00022448"/>
    </source>
</evidence>
<dbReference type="GO" id="GO:0005774">
    <property type="term" value="C:vacuolar membrane"/>
    <property type="evidence" value="ECO:0007669"/>
    <property type="project" value="UniProtKB-SubCell"/>
</dbReference>
<dbReference type="GO" id="GO:0015194">
    <property type="term" value="F:L-serine transmembrane transporter activity"/>
    <property type="evidence" value="ECO:0007669"/>
    <property type="project" value="TreeGrafter"/>
</dbReference>
<dbReference type="GO" id="GO:0005290">
    <property type="term" value="F:L-histidine transmembrane transporter activity"/>
    <property type="evidence" value="ECO:0007669"/>
    <property type="project" value="TreeGrafter"/>
</dbReference>
<dbReference type="GO" id="GO:0015189">
    <property type="term" value="F:L-lysine transmembrane transporter activity"/>
    <property type="evidence" value="ECO:0007669"/>
    <property type="project" value="TreeGrafter"/>
</dbReference>
<feature type="transmembrane region" description="Helical" evidence="9">
    <location>
        <begin position="196"/>
        <end position="218"/>
    </location>
</feature>
<evidence type="ECO:0000313" key="11">
    <source>
        <dbReference type="EMBL" id="CAD8466918.1"/>
    </source>
</evidence>
<gene>
    <name evidence="11" type="ORF">PANT1444_LOCUS490</name>
</gene>
<keyword evidence="8 9" id="KW-0472">Membrane</keyword>
<feature type="transmembrane region" description="Helical" evidence="9">
    <location>
        <begin position="445"/>
        <end position="465"/>
    </location>
</feature>
<sequence>MIDAAATPLPASTDSINATTTVDGPYFRTIRQQLISSGDGPPSEDRSAKKGASLSTVMFNLLATCLGAGILGLPYAYAGSGFIGGSVQLVACAGLSAFGAHLLVEAADRSGRPASFYSVAKAVGGPRAGVFVDFLIFIMSFGASASYLIVVGGVLPDVAMSFGATGFLATRAPWMLGALTVAAPLSFLRDLSALSIASYITFLMTVYITVVVVLFALLPEKFEPCKGTANHSTATPLDCHGEVAPFTELMPTLGALPIYMFAFTNHQNAISATNEMDRPTRSRATTAILGAIGLALGLYLCAGGGGYYTFGSRVASDVLAGEDGKLSYPESAALVIVGRIAIAVVVTMCYPLQVHPGRGCLVSLLVKVAPTSWRAERVAGGTALHVVATCVMVAGTIGTALAVSSLGVVITLLGAVCSTSVQFILPGAAYFVLFKEPGRCKRWFALAQLLLGLVIMPLCLTLTFLKM</sequence>
<feature type="transmembrane region" description="Helical" evidence="9">
    <location>
        <begin position="57"/>
        <end position="77"/>
    </location>
</feature>
<comment type="similarity">
    <text evidence="2">Belongs to the amino acid/polyamine transporter 2 family.</text>
</comment>
<feature type="transmembrane region" description="Helical" evidence="9">
    <location>
        <begin position="128"/>
        <end position="150"/>
    </location>
</feature>
<evidence type="ECO:0000256" key="1">
    <source>
        <dbReference type="ARBA" id="ARBA00004128"/>
    </source>
</evidence>
<dbReference type="Pfam" id="PF01490">
    <property type="entry name" value="Aa_trans"/>
    <property type="match status" value="1"/>
</dbReference>
<evidence type="ECO:0000256" key="2">
    <source>
        <dbReference type="ARBA" id="ARBA00008066"/>
    </source>
</evidence>
<evidence type="ECO:0000256" key="9">
    <source>
        <dbReference type="SAM" id="Phobius"/>
    </source>
</evidence>
<feature type="domain" description="Amino acid transporter transmembrane" evidence="10">
    <location>
        <begin position="51"/>
        <end position="456"/>
    </location>
</feature>
<reference evidence="11" key="1">
    <citation type="submission" date="2021-01" db="EMBL/GenBank/DDBJ databases">
        <authorList>
            <person name="Corre E."/>
            <person name="Pelletier E."/>
            <person name="Niang G."/>
            <person name="Scheremetjew M."/>
            <person name="Finn R."/>
            <person name="Kale V."/>
            <person name="Holt S."/>
            <person name="Cochrane G."/>
            <person name="Meng A."/>
            <person name="Brown T."/>
            <person name="Cohen L."/>
        </authorList>
    </citation>
    <scope>NUCLEOTIDE SEQUENCE</scope>
    <source>
        <strain evidence="11">CCMP1374</strain>
    </source>
</reference>
<feature type="transmembrane region" description="Helical" evidence="9">
    <location>
        <begin position="331"/>
        <end position="352"/>
    </location>
</feature>
<dbReference type="PANTHER" id="PTHR22950:SF678">
    <property type="entry name" value="VACUOLAR AMINO ACID TRANSPORTER 5-RELATED"/>
    <property type="match status" value="1"/>
</dbReference>
<organism evidence="11">
    <name type="scientific">Phaeocystis antarctica</name>
    <dbReference type="NCBI Taxonomy" id="33657"/>
    <lineage>
        <taxon>Eukaryota</taxon>
        <taxon>Haptista</taxon>
        <taxon>Haptophyta</taxon>
        <taxon>Prymnesiophyceae</taxon>
        <taxon>Phaeocystales</taxon>
        <taxon>Phaeocystaceae</taxon>
        <taxon>Phaeocystis</taxon>
    </lineage>
</organism>
<feature type="transmembrane region" description="Helical" evidence="9">
    <location>
        <begin position="383"/>
        <end position="403"/>
    </location>
</feature>
<keyword evidence="4" id="KW-0926">Vacuole</keyword>
<accession>A0A7S0DWR2</accession>
<dbReference type="GO" id="GO:0005302">
    <property type="term" value="F:L-tyrosine transmembrane transporter activity"/>
    <property type="evidence" value="ECO:0007669"/>
    <property type="project" value="TreeGrafter"/>
</dbReference>
<feature type="transmembrane region" description="Helical" evidence="9">
    <location>
        <begin position="286"/>
        <end position="311"/>
    </location>
</feature>
<feature type="transmembrane region" description="Helical" evidence="9">
    <location>
        <begin position="409"/>
        <end position="433"/>
    </location>
</feature>
<dbReference type="GO" id="GO:0005313">
    <property type="term" value="F:L-glutamate transmembrane transporter activity"/>
    <property type="evidence" value="ECO:0007669"/>
    <property type="project" value="TreeGrafter"/>
</dbReference>